<dbReference type="InterPro" id="IPR050491">
    <property type="entry name" value="AmpC-like"/>
</dbReference>
<dbReference type="PANTHER" id="PTHR46825">
    <property type="entry name" value="D-ALANYL-D-ALANINE-CARBOXYPEPTIDASE/ENDOPEPTIDASE AMPH"/>
    <property type="match status" value="1"/>
</dbReference>
<sequence length="344" mass="36370">MGHPVAVCRVADLEEAVDDVAAATGFSGVVRVDRGGQVQLAKAYGWAHRGLRVPNSVHTRFGLASGTKSLTALTVVALIEAGGLSLATTARSLLGQDLPLIDDGVTVEHLLAHRSGIGDYFDEDVVESMTDYVMPVPVHRLATTPDYLAVLDGHAQRSTPGERFAYNNGGYVVLALLAERATGTPFPELVRTLVCAPAGMRYTEFLRSDEPDERTALGYLDADGLRTNVLHLPVRGSGDGGIHSTADDVHALWSALAGGRIVPAARLAELVRPRSGPPTGSMRHGLGSWLHPTGDAVIMDGSDAGVSFRSVHDPATGVTRTVLSNTTAGAWPVVRRLAELLERP</sequence>
<dbReference type="PANTHER" id="PTHR46825:SF11">
    <property type="entry name" value="PENICILLIN-BINDING PROTEIN 4"/>
    <property type="match status" value="1"/>
</dbReference>
<organism evidence="4">
    <name type="scientific">uncultured Blastococcus sp</name>
    <dbReference type="NCBI Taxonomy" id="217144"/>
    <lineage>
        <taxon>Bacteria</taxon>
        <taxon>Bacillati</taxon>
        <taxon>Actinomycetota</taxon>
        <taxon>Actinomycetes</taxon>
        <taxon>Geodermatophilales</taxon>
        <taxon>Geodermatophilaceae</taxon>
        <taxon>Blastococcus</taxon>
        <taxon>environmental samples</taxon>
    </lineage>
</organism>
<evidence type="ECO:0000313" key="4">
    <source>
        <dbReference type="EMBL" id="CAA9223566.1"/>
    </source>
</evidence>
<comment type="subcellular location">
    <subcellularLocation>
        <location evidence="1">Membrane</location>
    </subcellularLocation>
</comment>
<protein>
    <submittedName>
        <fullName evidence="4">Beta-lactamase class C-like and penicillin binding proteins (PBPs) superfamily</fullName>
    </submittedName>
</protein>
<reference evidence="4" key="1">
    <citation type="submission" date="2020-02" db="EMBL/GenBank/DDBJ databases">
        <authorList>
            <person name="Meier V. D."/>
        </authorList>
    </citation>
    <scope>NUCLEOTIDE SEQUENCE</scope>
    <source>
        <strain evidence="4">AVDCRST_MAG57</strain>
    </source>
</reference>
<gene>
    <name evidence="4" type="ORF">AVDCRST_MAG57-714</name>
</gene>
<dbReference type="SUPFAM" id="SSF56601">
    <property type="entry name" value="beta-lactamase/transpeptidase-like"/>
    <property type="match status" value="1"/>
</dbReference>
<proteinExistence type="predicted"/>
<dbReference type="GO" id="GO:0016020">
    <property type="term" value="C:membrane"/>
    <property type="evidence" value="ECO:0007669"/>
    <property type="project" value="UniProtKB-SubCell"/>
</dbReference>
<dbReference type="Gene3D" id="3.40.710.10">
    <property type="entry name" value="DD-peptidase/beta-lactamase superfamily"/>
    <property type="match status" value="1"/>
</dbReference>
<dbReference type="Pfam" id="PF00144">
    <property type="entry name" value="Beta-lactamase"/>
    <property type="match status" value="1"/>
</dbReference>
<dbReference type="InterPro" id="IPR012338">
    <property type="entry name" value="Beta-lactam/transpept-like"/>
</dbReference>
<evidence type="ECO:0000256" key="1">
    <source>
        <dbReference type="ARBA" id="ARBA00004370"/>
    </source>
</evidence>
<accession>A0A6J4HG72</accession>
<feature type="domain" description="Beta-lactamase-related" evidence="3">
    <location>
        <begin position="16"/>
        <end position="335"/>
    </location>
</feature>
<dbReference type="AlphaFoldDB" id="A0A6J4HG72"/>
<dbReference type="InterPro" id="IPR001466">
    <property type="entry name" value="Beta-lactam-related"/>
</dbReference>
<evidence type="ECO:0000259" key="3">
    <source>
        <dbReference type="Pfam" id="PF00144"/>
    </source>
</evidence>
<evidence type="ECO:0000256" key="2">
    <source>
        <dbReference type="ARBA" id="ARBA00023136"/>
    </source>
</evidence>
<name>A0A6J4HG72_9ACTN</name>
<dbReference type="EMBL" id="CADCTI010000070">
    <property type="protein sequence ID" value="CAA9223566.1"/>
    <property type="molecule type" value="Genomic_DNA"/>
</dbReference>
<keyword evidence="2" id="KW-0472">Membrane</keyword>